<dbReference type="STRING" id="1561998.A0A1I7U642"/>
<evidence type="ECO:0000256" key="3">
    <source>
        <dbReference type="ARBA" id="ARBA00022989"/>
    </source>
</evidence>
<evidence type="ECO:0000313" key="6">
    <source>
        <dbReference type="Proteomes" id="UP000095282"/>
    </source>
</evidence>
<dbReference type="Proteomes" id="UP000095282">
    <property type="component" value="Unplaced"/>
</dbReference>
<feature type="domain" description="W02B3.4-like N-terminal" evidence="5">
    <location>
        <begin position="7"/>
        <end position="114"/>
    </location>
</feature>
<dbReference type="WBParaSite" id="Csp11.Scaffold629.g15235.t3">
    <property type="protein sequence ID" value="Csp11.Scaffold629.g15235.t3"/>
    <property type="gene ID" value="Csp11.Scaffold629.g15235"/>
</dbReference>
<organism evidence="6 7">
    <name type="scientific">Caenorhabditis tropicalis</name>
    <dbReference type="NCBI Taxonomy" id="1561998"/>
    <lineage>
        <taxon>Eukaryota</taxon>
        <taxon>Metazoa</taxon>
        <taxon>Ecdysozoa</taxon>
        <taxon>Nematoda</taxon>
        <taxon>Chromadorea</taxon>
        <taxon>Rhabditida</taxon>
        <taxon>Rhabditina</taxon>
        <taxon>Rhabditomorpha</taxon>
        <taxon>Rhabditoidea</taxon>
        <taxon>Rhabditidae</taxon>
        <taxon>Peloderinae</taxon>
        <taxon>Caenorhabditis</taxon>
    </lineage>
</organism>
<keyword evidence="3" id="KW-1133">Transmembrane helix</keyword>
<proteinExistence type="predicted"/>
<dbReference type="AlphaFoldDB" id="A0A1I7U642"/>
<dbReference type="PANTHER" id="PTHR15407">
    <property type="entry name" value="FUKUTIN-RELATED"/>
    <property type="match status" value="1"/>
</dbReference>
<reference evidence="7" key="1">
    <citation type="submission" date="2016-11" db="UniProtKB">
        <authorList>
            <consortium name="WormBaseParasite"/>
        </authorList>
    </citation>
    <scope>IDENTIFICATION</scope>
</reference>
<dbReference type="Pfam" id="PF24413">
    <property type="entry name" value="W02B3_4_N"/>
    <property type="match status" value="1"/>
</dbReference>
<dbReference type="eggNOG" id="ENOG502QUDN">
    <property type="taxonomic scope" value="Eukaryota"/>
</dbReference>
<evidence type="ECO:0000259" key="5">
    <source>
        <dbReference type="Pfam" id="PF24413"/>
    </source>
</evidence>
<accession>A0A1I7U642</accession>
<keyword evidence="2" id="KW-0812">Transmembrane</keyword>
<comment type="subcellular location">
    <subcellularLocation>
        <location evidence="1">Membrane</location>
        <topology evidence="1">Single-pass membrane protein</topology>
    </subcellularLocation>
</comment>
<evidence type="ECO:0000313" key="7">
    <source>
        <dbReference type="WBParaSite" id="Csp11.Scaffold629.g15235.t3"/>
    </source>
</evidence>
<name>A0A1I7U642_9PELO</name>
<evidence type="ECO:0000256" key="4">
    <source>
        <dbReference type="ARBA" id="ARBA00023136"/>
    </source>
</evidence>
<evidence type="ECO:0000256" key="1">
    <source>
        <dbReference type="ARBA" id="ARBA00004167"/>
    </source>
</evidence>
<dbReference type="PANTHER" id="PTHR15407:SF41">
    <property type="entry name" value="FUKUTIN"/>
    <property type="match status" value="1"/>
</dbReference>
<protein>
    <submittedName>
        <fullName evidence="7">LicD family protein</fullName>
    </submittedName>
</protein>
<dbReference type="InterPro" id="IPR057641">
    <property type="entry name" value="W02B3_4_N"/>
</dbReference>
<dbReference type="InterPro" id="IPR009644">
    <property type="entry name" value="FKTN/MNN4/W02B3.4-1"/>
</dbReference>
<keyword evidence="4" id="KW-0472">Membrane</keyword>
<dbReference type="GO" id="GO:0016020">
    <property type="term" value="C:membrane"/>
    <property type="evidence" value="ECO:0007669"/>
    <property type="project" value="UniProtKB-SubCell"/>
</dbReference>
<keyword evidence="6" id="KW-1185">Reference proteome</keyword>
<evidence type="ECO:0000256" key="2">
    <source>
        <dbReference type="ARBA" id="ARBA00022692"/>
    </source>
</evidence>
<sequence length="332" mass="39319">METPNDCYIELSSWNLSIPIILIDMEYLKNGCSREKRKIRIGIDVKFLNILADDRFDILYYVNDSSKDYLDFRIAPDERRIIPRNFETQQFEKIQVVTDIDRFENYWKRSKFIECRGMEMIRGEDVERFLPPAGLASSILSLLRNELVEVGMYPFIMSGTLLGWYRECSIIPHTPDLDMAIFIEDYNPRFLENVKNQQSNFFVYRQLGMLNDSFELTMVSTVEPRFPIDIFFMYEELSDGPPTHHWMGGVDKDGTKYKFLFESLDPWCSGDLHGYLVWMTCTPQEKLSKEYGSQWFFDHPTREFPWNEGPKNIVPNGKWTEEEMKIVYNVFS</sequence>